<evidence type="ECO:0000313" key="2">
    <source>
        <dbReference type="EMBL" id="KAK1426194.1"/>
    </source>
</evidence>
<feature type="domain" description="F-box" evidence="1">
    <location>
        <begin position="6"/>
        <end position="46"/>
    </location>
</feature>
<reference evidence="2" key="1">
    <citation type="journal article" date="2023" name="bioRxiv">
        <title>Improved chromosome-level genome assembly for marigold (Tagetes erecta).</title>
        <authorList>
            <person name="Jiang F."/>
            <person name="Yuan L."/>
            <person name="Wang S."/>
            <person name="Wang H."/>
            <person name="Xu D."/>
            <person name="Wang A."/>
            <person name="Fan W."/>
        </authorList>
    </citation>
    <scope>NUCLEOTIDE SEQUENCE</scope>
    <source>
        <strain evidence="2">WSJ</strain>
        <tissue evidence="2">Leaf</tissue>
    </source>
</reference>
<gene>
    <name evidence="2" type="ORF">QVD17_14863</name>
</gene>
<dbReference type="Gene3D" id="1.20.1280.50">
    <property type="match status" value="1"/>
</dbReference>
<dbReference type="Pfam" id="PF00646">
    <property type="entry name" value="F-box"/>
    <property type="match status" value="1"/>
</dbReference>
<dbReference type="EMBL" id="JAUHHV010000004">
    <property type="protein sequence ID" value="KAK1426194.1"/>
    <property type="molecule type" value="Genomic_DNA"/>
</dbReference>
<dbReference type="PANTHER" id="PTHR31672">
    <property type="entry name" value="BNACNNG10540D PROTEIN"/>
    <property type="match status" value="1"/>
</dbReference>
<keyword evidence="3" id="KW-1185">Reference proteome</keyword>
<evidence type="ECO:0000313" key="3">
    <source>
        <dbReference type="Proteomes" id="UP001229421"/>
    </source>
</evidence>
<dbReference type="SMART" id="SM00256">
    <property type="entry name" value="FBOX"/>
    <property type="match status" value="1"/>
</dbReference>
<comment type="caution">
    <text evidence="2">The sequence shown here is derived from an EMBL/GenBank/DDBJ whole genome shotgun (WGS) entry which is preliminary data.</text>
</comment>
<dbReference type="InterPro" id="IPR036047">
    <property type="entry name" value="F-box-like_dom_sf"/>
</dbReference>
<proteinExistence type="predicted"/>
<evidence type="ECO:0000259" key="1">
    <source>
        <dbReference type="SMART" id="SM00256"/>
    </source>
</evidence>
<protein>
    <recommendedName>
        <fullName evidence="1">F-box domain-containing protein</fullName>
    </recommendedName>
</protein>
<dbReference type="InterPro" id="IPR013187">
    <property type="entry name" value="F-box-assoc_dom_typ3"/>
</dbReference>
<organism evidence="2 3">
    <name type="scientific">Tagetes erecta</name>
    <name type="common">African marigold</name>
    <dbReference type="NCBI Taxonomy" id="13708"/>
    <lineage>
        <taxon>Eukaryota</taxon>
        <taxon>Viridiplantae</taxon>
        <taxon>Streptophyta</taxon>
        <taxon>Embryophyta</taxon>
        <taxon>Tracheophyta</taxon>
        <taxon>Spermatophyta</taxon>
        <taxon>Magnoliopsida</taxon>
        <taxon>eudicotyledons</taxon>
        <taxon>Gunneridae</taxon>
        <taxon>Pentapetalae</taxon>
        <taxon>asterids</taxon>
        <taxon>campanulids</taxon>
        <taxon>Asterales</taxon>
        <taxon>Asteraceae</taxon>
        <taxon>Asteroideae</taxon>
        <taxon>Heliantheae alliance</taxon>
        <taxon>Tageteae</taxon>
        <taxon>Tagetes</taxon>
    </lineage>
</organism>
<dbReference type="InterPro" id="IPR050796">
    <property type="entry name" value="SCF_F-box_component"/>
</dbReference>
<dbReference type="SUPFAM" id="SSF81383">
    <property type="entry name" value="F-box domain"/>
    <property type="match status" value="1"/>
</dbReference>
<sequence length="403" mass="46325">MSDNIPPIEIQMEIMKQLPVKSLIQFRSVSKTWKSVIDSSDFIAAHHHHTHHHRLLVYCDRRFDDDPKYVSFADNHSFPQHKVSVTIPLMVDKLKYRRYIIFGSSRGLFCFYGFLPNKRAGGSIPIAVIWNPCIRRVIPVLVPKAPSNKFISYILGFAVCPVTNDPKIIKIRYIYSTDGLERVSHIPSQVEVFTLSTGVWRSIYNNLPPKSVLLYKYSVDVDGFLYWHASDRTIMDGAYIRINVIISFDLTSEEFSQVNLPHSLARIRYYNLSISKLRESLVLSQGGVEADNYVISVWLMGGDVAKSFSKLYTVNVGTIDKAWVRGFRKSGEPIIEVLEKYSKDDLLFFKLGVYDTYSKHINCFWTGGTSGTYEVYPYMETLLLLDHTNPAVYNEMESIRKSR</sequence>
<dbReference type="AlphaFoldDB" id="A0AAD8KN93"/>
<name>A0AAD8KN93_TARER</name>
<dbReference type="Pfam" id="PF08268">
    <property type="entry name" value="FBA_3"/>
    <property type="match status" value="1"/>
</dbReference>
<dbReference type="Proteomes" id="UP001229421">
    <property type="component" value="Unassembled WGS sequence"/>
</dbReference>
<dbReference type="NCBIfam" id="TIGR01640">
    <property type="entry name" value="F_box_assoc_1"/>
    <property type="match status" value="1"/>
</dbReference>
<accession>A0AAD8KN93</accession>
<dbReference type="InterPro" id="IPR001810">
    <property type="entry name" value="F-box_dom"/>
</dbReference>
<dbReference type="InterPro" id="IPR017451">
    <property type="entry name" value="F-box-assoc_interact_dom"/>
</dbReference>
<dbReference type="PANTHER" id="PTHR31672:SF10">
    <property type="entry name" value="F-BOX DOMAIN-CONTAINING PROTEIN"/>
    <property type="match status" value="1"/>
</dbReference>